<dbReference type="Proteomes" id="UP000198703">
    <property type="component" value="Unassembled WGS sequence"/>
</dbReference>
<dbReference type="SUPFAM" id="SSF51735">
    <property type="entry name" value="NAD(P)-binding Rossmann-fold domains"/>
    <property type="match status" value="1"/>
</dbReference>
<dbReference type="InterPro" id="IPR036291">
    <property type="entry name" value="NAD(P)-bd_dom_sf"/>
</dbReference>
<dbReference type="STRING" id="89524.SAMN05444370_10572"/>
<dbReference type="EMBL" id="FNQM01000005">
    <property type="protein sequence ID" value="SEA44380.1"/>
    <property type="molecule type" value="Genomic_DNA"/>
</dbReference>
<dbReference type="OrthoDB" id="9804695at2"/>
<evidence type="ECO:0000259" key="1">
    <source>
        <dbReference type="SMART" id="SM00881"/>
    </source>
</evidence>
<reference evidence="2 3" key="1">
    <citation type="submission" date="2016-10" db="EMBL/GenBank/DDBJ databases">
        <authorList>
            <person name="de Groot N.N."/>
        </authorList>
    </citation>
    <scope>NUCLEOTIDE SEQUENCE [LARGE SCALE GENOMIC DNA]</scope>
    <source>
        <strain evidence="2 3">DSM 15345</strain>
    </source>
</reference>
<keyword evidence="3" id="KW-1185">Reference proteome</keyword>
<evidence type="ECO:0000313" key="3">
    <source>
        <dbReference type="Proteomes" id="UP000198703"/>
    </source>
</evidence>
<gene>
    <name evidence="2" type="ORF">SAMN05444370_10572</name>
</gene>
<dbReference type="RefSeq" id="WP_093252901.1">
    <property type="nucleotide sequence ID" value="NZ_FNQM01000005.1"/>
</dbReference>
<sequence length="163" mass="17899">MRLPSYSHATLRRILQRTKVIAAVGVSVNPVRPSAYVARYLAQKGYRVIPVNPAYVGQEIGGEPVRASLADIPADLRIDMVDVFRRSSEAGAVVDEALDALGDRGLSTVWMQIGVMDWEAAARAEARGVEVVMNHCPKIEHQRLFNELRIGGFNTGVISSRRS</sequence>
<dbReference type="Pfam" id="PF13380">
    <property type="entry name" value="CoA_binding_2"/>
    <property type="match status" value="1"/>
</dbReference>
<dbReference type="SMART" id="SM00881">
    <property type="entry name" value="CoA_binding"/>
    <property type="match status" value="1"/>
</dbReference>
<evidence type="ECO:0000313" key="2">
    <source>
        <dbReference type="EMBL" id="SEA44380.1"/>
    </source>
</evidence>
<name>A0A1H4B8A5_9RHOB</name>
<protein>
    <recommendedName>
        <fullName evidence="1">CoA-binding domain-containing protein</fullName>
    </recommendedName>
</protein>
<accession>A0A1H4B8A5</accession>
<proteinExistence type="predicted"/>
<organism evidence="2 3">
    <name type="scientific">Rubrimonas cliftonensis</name>
    <dbReference type="NCBI Taxonomy" id="89524"/>
    <lineage>
        <taxon>Bacteria</taxon>
        <taxon>Pseudomonadati</taxon>
        <taxon>Pseudomonadota</taxon>
        <taxon>Alphaproteobacteria</taxon>
        <taxon>Rhodobacterales</taxon>
        <taxon>Paracoccaceae</taxon>
        <taxon>Rubrimonas</taxon>
    </lineage>
</organism>
<dbReference type="PANTHER" id="PTHR33303">
    <property type="entry name" value="CYTOPLASMIC PROTEIN-RELATED"/>
    <property type="match status" value="1"/>
</dbReference>
<dbReference type="AlphaFoldDB" id="A0A1H4B8A5"/>
<dbReference type="PANTHER" id="PTHR33303:SF2">
    <property type="entry name" value="COA-BINDING DOMAIN-CONTAINING PROTEIN"/>
    <property type="match status" value="1"/>
</dbReference>
<dbReference type="InterPro" id="IPR003781">
    <property type="entry name" value="CoA-bd"/>
</dbReference>
<dbReference type="Gene3D" id="3.40.50.720">
    <property type="entry name" value="NAD(P)-binding Rossmann-like Domain"/>
    <property type="match status" value="1"/>
</dbReference>
<feature type="domain" description="CoA-binding" evidence="1">
    <location>
        <begin position="15"/>
        <end position="115"/>
    </location>
</feature>